<dbReference type="Proteomes" id="UP001059934">
    <property type="component" value="Chromosome"/>
</dbReference>
<feature type="domain" description="SnoaL-like" evidence="1">
    <location>
        <begin position="7"/>
        <end position="129"/>
    </location>
</feature>
<dbReference type="CDD" id="cd00531">
    <property type="entry name" value="NTF2_like"/>
    <property type="match status" value="1"/>
</dbReference>
<dbReference type="InterPro" id="IPR032710">
    <property type="entry name" value="NTF2-like_dom_sf"/>
</dbReference>
<organism evidence="2 3">
    <name type="scientific">SAR92 clade bacterium H455</name>
    <dbReference type="NCBI Taxonomy" id="2974818"/>
    <lineage>
        <taxon>Bacteria</taxon>
        <taxon>Pseudomonadati</taxon>
        <taxon>Pseudomonadota</taxon>
        <taxon>Gammaproteobacteria</taxon>
        <taxon>Cellvibrionales</taxon>
        <taxon>Porticoccaceae</taxon>
        <taxon>SAR92 clade</taxon>
    </lineage>
</organism>
<accession>A0ABY5TLF2</accession>
<dbReference type="Gene3D" id="3.10.450.50">
    <property type="match status" value="1"/>
</dbReference>
<dbReference type="InterPro" id="IPR011944">
    <property type="entry name" value="Steroid_delta5-4_isomerase"/>
</dbReference>
<gene>
    <name evidence="2" type="ORF">NYF23_11580</name>
</gene>
<dbReference type="NCBIfam" id="TIGR02246">
    <property type="entry name" value="SgcJ/EcaC family oxidoreductase"/>
    <property type="match status" value="1"/>
</dbReference>
<dbReference type="Pfam" id="PF13577">
    <property type="entry name" value="SnoaL_4"/>
    <property type="match status" value="1"/>
</dbReference>
<evidence type="ECO:0000259" key="1">
    <source>
        <dbReference type="Pfam" id="PF13577"/>
    </source>
</evidence>
<reference evidence="2" key="1">
    <citation type="submission" date="2022-08" db="EMBL/GenBank/DDBJ databases">
        <title>Catabolic pathway analysis in culturable SAR92 clade bacteria reveals their overlooked roles in DMSP degradation in coastal seas.</title>
        <authorList>
            <person name="He X."/>
            <person name="Zhang X."/>
            <person name="Zhang Y."/>
        </authorList>
    </citation>
    <scope>NUCLEOTIDE SEQUENCE</scope>
    <source>
        <strain evidence="2">H455</strain>
    </source>
</reference>
<dbReference type="InterPro" id="IPR037401">
    <property type="entry name" value="SnoaL-like"/>
</dbReference>
<name>A0ABY5TLF2_9GAMM</name>
<evidence type="ECO:0000313" key="2">
    <source>
        <dbReference type="EMBL" id="UVW34644.1"/>
    </source>
</evidence>
<dbReference type="SUPFAM" id="SSF54427">
    <property type="entry name" value="NTF2-like"/>
    <property type="match status" value="1"/>
</dbReference>
<protein>
    <submittedName>
        <fullName evidence="2">Nuclear transport factor 2 family protein</fullName>
    </submittedName>
</protein>
<sequence>MAFSGPIEDRLAIRELMDIYADAVNQRDAELWGSTWADGSSWKLPVIPGMENVSGKENIVAAWNAGMAMFPFIFMSISVGDIQVDGDRATARAYTTEVGTTLDGTEIRPRGQYDDKLIKVDGEWLFIERIFNSLYGE</sequence>
<keyword evidence="3" id="KW-1185">Reference proteome</keyword>
<proteinExistence type="predicted"/>
<evidence type="ECO:0000313" key="3">
    <source>
        <dbReference type="Proteomes" id="UP001059934"/>
    </source>
</evidence>
<dbReference type="EMBL" id="CP103416">
    <property type="protein sequence ID" value="UVW34644.1"/>
    <property type="molecule type" value="Genomic_DNA"/>
</dbReference>